<dbReference type="PANTHER" id="PTHR12652">
    <property type="entry name" value="PEROXISOMAL BIOGENESIS FACTOR 11"/>
    <property type="match status" value="1"/>
</dbReference>
<gene>
    <name evidence="2" type="ORF">SPI_01656</name>
</gene>
<evidence type="ECO:0000256" key="1">
    <source>
        <dbReference type="SAM" id="MobiDB-lite"/>
    </source>
</evidence>
<feature type="region of interest" description="Disordered" evidence="1">
    <location>
        <begin position="148"/>
        <end position="171"/>
    </location>
</feature>
<dbReference type="PANTHER" id="PTHR12652:SF25">
    <property type="entry name" value="MICROBODY (PEROXISOME) PROLIFERATION PROTEIN PEROXIN 11C (EUROFUNG)"/>
    <property type="match status" value="1"/>
</dbReference>
<feature type="compositionally biased region" description="Low complexity" evidence="1">
    <location>
        <begin position="160"/>
        <end position="171"/>
    </location>
</feature>
<dbReference type="OrthoDB" id="10005898at2759"/>
<feature type="region of interest" description="Disordered" evidence="1">
    <location>
        <begin position="247"/>
        <end position="266"/>
    </location>
</feature>
<evidence type="ECO:0000313" key="3">
    <source>
        <dbReference type="Proteomes" id="UP000076874"/>
    </source>
</evidence>
<protein>
    <recommendedName>
        <fullName evidence="4">Peroxin 11c</fullName>
    </recommendedName>
</protein>
<evidence type="ECO:0000313" key="2">
    <source>
        <dbReference type="EMBL" id="OAA67080.1"/>
    </source>
</evidence>
<reference evidence="2 3" key="1">
    <citation type="journal article" date="2016" name="Genome Biol. Evol.">
        <title>Divergent and convergent evolution of fungal pathogenicity.</title>
        <authorList>
            <person name="Shang Y."/>
            <person name="Xiao G."/>
            <person name="Zheng P."/>
            <person name="Cen K."/>
            <person name="Zhan S."/>
            <person name="Wang C."/>
        </authorList>
    </citation>
    <scope>NUCLEOTIDE SEQUENCE [LARGE SCALE GENOMIC DNA]</scope>
    <source>
        <strain evidence="2 3">RCEF 264</strain>
    </source>
</reference>
<dbReference type="AlphaFoldDB" id="A0A162MUB3"/>
<proteinExistence type="predicted"/>
<dbReference type="Proteomes" id="UP000076874">
    <property type="component" value="Unassembled WGS sequence"/>
</dbReference>
<accession>A0A162MUB3</accession>
<name>A0A162MUB3_9HYPO</name>
<evidence type="ECO:0008006" key="4">
    <source>
        <dbReference type="Google" id="ProtNLM"/>
    </source>
</evidence>
<dbReference type="EMBL" id="AZHD01000002">
    <property type="protein sequence ID" value="OAA67080.1"/>
    <property type="molecule type" value="Genomic_DNA"/>
</dbReference>
<keyword evidence="3" id="KW-1185">Reference proteome</keyword>
<dbReference type="STRING" id="1081102.A0A162MUB3"/>
<comment type="caution">
    <text evidence="2">The sequence shown here is derived from an EMBL/GenBank/DDBJ whole genome shotgun (WGS) entry which is preliminary data.</text>
</comment>
<sequence length="317" mass="32959">MAASSVPSAGPLAPANIDAFLLHLNKCMSTPGGIDAVLAAVCYSARISAVVLSTAAGRALLHAPVRQLVALALALPARASNLVLLTEISSPAAAAAATASSSGRAAAAAAALVLAQRLRALGSLMTEARMILRLWGLLSMQETAAAAKTGNEAEAKTEADSATTTTTTTTTPSTAETVLTWTQWATCTLYQAYENGAYLARRGVLGWSPETQARANRWSCRFFAVYVAIELGRLTAQTVQAAQAAQAAPAGTDADADTDTNQQATARERRKNLVRYAALAPVMAHWSLEQGFLGETGLTLLGSIPAALQIHRAWNEA</sequence>
<organism evidence="2 3">
    <name type="scientific">Niveomyces insectorum RCEF 264</name>
    <dbReference type="NCBI Taxonomy" id="1081102"/>
    <lineage>
        <taxon>Eukaryota</taxon>
        <taxon>Fungi</taxon>
        <taxon>Dikarya</taxon>
        <taxon>Ascomycota</taxon>
        <taxon>Pezizomycotina</taxon>
        <taxon>Sordariomycetes</taxon>
        <taxon>Hypocreomycetidae</taxon>
        <taxon>Hypocreales</taxon>
        <taxon>Cordycipitaceae</taxon>
        <taxon>Niveomyces</taxon>
    </lineage>
</organism>
<feature type="compositionally biased region" description="Low complexity" evidence="1">
    <location>
        <begin position="247"/>
        <end position="265"/>
    </location>
</feature>